<evidence type="ECO:0000256" key="1">
    <source>
        <dbReference type="SAM" id="MobiDB-lite"/>
    </source>
</evidence>
<reference evidence="3" key="3">
    <citation type="submission" date="2020-12" db="UniProtKB">
        <authorList>
            <consortium name="EnsemblPlants"/>
        </authorList>
    </citation>
    <scope>IDENTIFICATION</scope>
</reference>
<evidence type="ECO:0000313" key="3">
    <source>
        <dbReference type="EnsemblPlants" id="PAC:32901140.CDS.1"/>
    </source>
</evidence>
<reference evidence="2 4" key="1">
    <citation type="journal article" date="2008" name="Science">
        <title>The Physcomitrella genome reveals evolutionary insights into the conquest of land by plants.</title>
        <authorList>
            <person name="Rensing S."/>
            <person name="Lang D."/>
            <person name="Zimmer A."/>
            <person name="Terry A."/>
            <person name="Salamov A."/>
            <person name="Shapiro H."/>
            <person name="Nishiyama T."/>
            <person name="Perroud P.-F."/>
            <person name="Lindquist E."/>
            <person name="Kamisugi Y."/>
            <person name="Tanahashi T."/>
            <person name="Sakakibara K."/>
            <person name="Fujita T."/>
            <person name="Oishi K."/>
            <person name="Shin-I T."/>
            <person name="Kuroki Y."/>
            <person name="Toyoda A."/>
            <person name="Suzuki Y."/>
            <person name="Hashimoto A."/>
            <person name="Yamaguchi K."/>
            <person name="Sugano A."/>
            <person name="Kohara Y."/>
            <person name="Fujiyama A."/>
            <person name="Anterola A."/>
            <person name="Aoki S."/>
            <person name="Ashton N."/>
            <person name="Barbazuk W.B."/>
            <person name="Barker E."/>
            <person name="Bennetzen J."/>
            <person name="Bezanilla M."/>
            <person name="Blankenship R."/>
            <person name="Cho S.H."/>
            <person name="Dutcher S."/>
            <person name="Estelle M."/>
            <person name="Fawcett J.A."/>
            <person name="Gundlach H."/>
            <person name="Hanada K."/>
            <person name="Heyl A."/>
            <person name="Hicks K.A."/>
            <person name="Hugh J."/>
            <person name="Lohr M."/>
            <person name="Mayer K."/>
            <person name="Melkozernov A."/>
            <person name="Murata T."/>
            <person name="Nelson D."/>
            <person name="Pils B."/>
            <person name="Prigge M."/>
            <person name="Reiss B."/>
            <person name="Renner T."/>
            <person name="Rombauts S."/>
            <person name="Rushton P."/>
            <person name="Sanderfoot A."/>
            <person name="Schween G."/>
            <person name="Shiu S.-H."/>
            <person name="Stueber K."/>
            <person name="Theodoulou F.L."/>
            <person name="Tu H."/>
            <person name="Van de Peer Y."/>
            <person name="Verrier P.J."/>
            <person name="Waters E."/>
            <person name="Wood A."/>
            <person name="Yang L."/>
            <person name="Cove D."/>
            <person name="Cuming A."/>
            <person name="Hasebe M."/>
            <person name="Lucas S."/>
            <person name="Mishler D.B."/>
            <person name="Reski R."/>
            <person name="Grigoriev I."/>
            <person name="Quatrano R.S."/>
            <person name="Boore J.L."/>
        </authorList>
    </citation>
    <scope>NUCLEOTIDE SEQUENCE [LARGE SCALE GENOMIC DNA]</scope>
    <source>
        <strain evidence="3 4">cv. Gransden 2004</strain>
    </source>
</reference>
<dbReference type="AlphaFoldDB" id="A0A2K1JYS5"/>
<gene>
    <name evidence="2" type="ORF">PHYPA_013804</name>
</gene>
<dbReference type="Gramene" id="Pp3c10_12700V3.2">
    <property type="protein sequence ID" value="PAC:32901141.CDS.1"/>
    <property type="gene ID" value="Pp3c10_12700"/>
</dbReference>
<dbReference type="EnsemblPlants" id="Pp3c10_12700V3.1">
    <property type="protein sequence ID" value="PAC:32901140.CDS.1"/>
    <property type="gene ID" value="Pp3c10_12700"/>
</dbReference>
<dbReference type="EMBL" id="ABEU02000010">
    <property type="protein sequence ID" value="PNR46684.1"/>
    <property type="molecule type" value="Genomic_DNA"/>
</dbReference>
<feature type="region of interest" description="Disordered" evidence="1">
    <location>
        <begin position="13"/>
        <end position="51"/>
    </location>
</feature>
<dbReference type="Gramene" id="Pp3c10_12700V3.1">
    <property type="protein sequence ID" value="PAC:32901140.CDS.1"/>
    <property type="gene ID" value="Pp3c10_12700"/>
</dbReference>
<accession>A0A2K1JYS5</accession>
<reference evidence="2 4" key="2">
    <citation type="journal article" date="2018" name="Plant J.">
        <title>The Physcomitrella patens chromosome-scale assembly reveals moss genome structure and evolution.</title>
        <authorList>
            <person name="Lang D."/>
            <person name="Ullrich K.K."/>
            <person name="Murat F."/>
            <person name="Fuchs J."/>
            <person name="Jenkins J."/>
            <person name="Haas F.B."/>
            <person name="Piednoel M."/>
            <person name="Gundlach H."/>
            <person name="Van Bel M."/>
            <person name="Meyberg R."/>
            <person name="Vives C."/>
            <person name="Morata J."/>
            <person name="Symeonidi A."/>
            <person name="Hiss M."/>
            <person name="Muchero W."/>
            <person name="Kamisugi Y."/>
            <person name="Saleh O."/>
            <person name="Blanc G."/>
            <person name="Decker E.L."/>
            <person name="van Gessel N."/>
            <person name="Grimwood J."/>
            <person name="Hayes R.D."/>
            <person name="Graham S.W."/>
            <person name="Gunter L.E."/>
            <person name="McDaniel S.F."/>
            <person name="Hoernstein S.N.W."/>
            <person name="Larsson A."/>
            <person name="Li F.W."/>
            <person name="Perroud P.F."/>
            <person name="Phillips J."/>
            <person name="Ranjan P."/>
            <person name="Rokshar D.S."/>
            <person name="Rothfels C.J."/>
            <person name="Schneider L."/>
            <person name="Shu S."/>
            <person name="Stevenson D.W."/>
            <person name="Thummler F."/>
            <person name="Tillich M."/>
            <person name="Villarreal Aguilar J.C."/>
            <person name="Widiez T."/>
            <person name="Wong G.K."/>
            <person name="Wymore A."/>
            <person name="Zhang Y."/>
            <person name="Zimmer A.D."/>
            <person name="Quatrano R.S."/>
            <person name="Mayer K.F.X."/>
            <person name="Goodstein D."/>
            <person name="Casacuberta J.M."/>
            <person name="Vandepoele K."/>
            <person name="Reski R."/>
            <person name="Cuming A.C."/>
            <person name="Tuskan G.A."/>
            <person name="Maumus F."/>
            <person name="Salse J."/>
            <person name="Schmutz J."/>
            <person name="Rensing S.A."/>
        </authorList>
    </citation>
    <scope>NUCLEOTIDE SEQUENCE [LARGE SCALE GENOMIC DNA]</scope>
    <source>
        <strain evidence="3 4">cv. Gransden 2004</strain>
    </source>
</reference>
<protein>
    <submittedName>
        <fullName evidence="2 3">Uncharacterized protein</fullName>
    </submittedName>
</protein>
<name>A0A2K1JYS5_PHYPA</name>
<keyword evidence="4" id="KW-1185">Reference proteome</keyword>
<dbReference type="InParanoid" id="A0A2K1JYS5"/>
<proteinExistence type="predicted"/>
<dbReference type="Proteomes" id="UP000006727">
    <property type="component" value="Chromosome 10"/>
</dbReference>
<feature type="compositionally biased region" description="Basic and acidic residues" evidence="1">
    <location>
        <begin position="28"/>
        <end position="51"/>
    </location>
</feature>
<organism evidence="2">
    <name type="scientific">Physcomitrium patens</name>
    <name type="common">Spreading-leaved earth moss</name>
    <name type="synonym">Physcomitrella patens</name>
    <dbReference type="NCBI Taxonomy" id="3218"/>
    <lineage>
        <taxon>Eukaryota</taxon>
        <taxon>Viridiplantae</taxon>
        <taxon>Streptophyta</taxon>
        <taxon>Embryophyta</taxon>
        <taxon>Bryophyta</taxon>
        <taxon>Bryophytina</taxon>
        <taxon>Bryopsida</taxon>
        <taxon>Funariidae</taxon>
        <taxon>Funariales</taxon>
        <taxon>Funariaceae</taxon>
        <taxon>Physcomitrium</taxon>
    </lineage>
</organism>
<sequence length="51" mass="5789">MFSRGIREDEFASGSYLRTPTYGPVERSGLKGELDNNRGSHFRSREGRGRV</sequence>
<dbReference type="EnsemblPlants" id="Pp3c10_12700V3.2">
    <property type="protein sequence ID" value="PAC:32901141.CDS.1"/>
    <property type="gene ID" value="Pp3c10_12700"/>
</dbReference>
<evidence type="ECO:0000313" key="2">
    <source>
        <dbReference type="EMBL" id="PNR46684.1"/>
    </source>
</evidence>
<evidence type="ECO:0000313" key="4">
    <source>
        <dbReference type="Proteomes" id="UP000006727"/>
    </source>
</evidence>